<comment type="subcellular location">
    <subcellularLocation>
        <location evidence="1 7">Cell membrane</location>
        <topology evidence="1 7">Multi-pass membrane protein</topology>
    </subcellularLocation>
</comment>
<dbReference type="Gene3D" id="1.10.3720.10">
    <property type="entry name" value="MetI-like"/>
    <property type="match status" value="1"/>
</dbReference>
<sequence>MTEVHVRPTPADAPTPAQRIAALADEAPPVRHRSPWPDRRRDALKHLGLIALCALMLYPLVWLLVSSFKPTELIFRDVSLIPTEVDWTNYSEGWNALQYPFSRYLMNSAIIVLGSLLGNLVACSMAAYAFARLEFRGRKLWFAVMLMSIMLPIHVIIVPQYILFAKLDWINTFLPLIVPKLLATDAFFIFLMVQFFRGIPRELDEAARLDGCGHGRIYLRIMLPLSLPALATTAIFTFIWTWNDFFSQLIFLVRPDMYTAPVALRTFLDSTGASSWGPMFAMSIVSLIPVFLAFLFGQKYLVKGIATTGIK</sequence>
<gene>
    <name evidence="9" type="ORF">J2X26_004043</name>
</gene>
<dbReference type="RefSeq" id="WP_307494492.1">
    <property type="nucleotide sequence ID" value="NZ_JAUSVB010000006.1"/>
</dbReference>
<dbReference type="SUPFAM" id="SSF161098">
    <property type="entry name" value="MetI-like"/>
    <property type="match status" value="1"/>
</dbReference>
<evidence type="ECO:0000256" key="5">
    <source>
        <dbReference type="ARBA" id="ARBA00022989"/>
    </source>
</evidence>
<evidence type="ECO:0000256" key="7">
    <source>
        <dbReference type="RuleBase" id="RU363032"/>
    </source>
</evidence>
<accession>A0ABU0EK88</accession>
<feature type="transmembrane region" description="Helical" evidence="7">
    <location>
        <begin position="104"/>
        <end position="128"/>
    </location>
</feature>
<keyword evidence="6 7" id="KW-0472">Membrane</keyword>
<keyword evidence="9" id="KW-0762">Sugar transport</keyword>
<keyword evidence="4 7" id="KW-0812">Transmembrane</keyword>
<feature type="transmembrane region" description="Helical" evidence="7">
    <location>
        <begin position="176"/>
        <end position="196"/>
    </location>
</feature>
<feature type="transmembrane region" description="Helical" evidence="7">
    <location>
        <begin position="140"/>
        <end position="164"/>
    </location>
</feature>
<feature type="domain" description="ABC transmembrane type-1" evidence="8">
    <location>
        <begin position="105"/>
        <end position="297"/>
    </location>
</feature>
<feature type="transmembrane region" description="Helical" evidence="7">
    <location>
        <begin position="217"/>
        <end position="242"/>
    </location>
</feature>
<evidence type="ECO:0000256" key="6">
    <source>
        <dbReference type="ARBA" id="ARBA00023136"/>
    </source>
</evidence>
<keyword evidence="3" id="KW-1003">Cell membrane</keyword>
<dbReference type="PANTHER" id="PTHR43744:SF6">
    <property type="entry name" value="ABC TRANSPORTER PERMEASE PROTEIN YESQ-RELATED"/>
    <property type="match status" value="1"/>
</dbReference>
<feature type="transmembrane region" description="Helical" evidence="7">
    <location>
        <begin position="47"/>
        <end position="65"/>
    </location>
</feature>
<proteinExistence type="inferred from homology"/>
<feature type="transmembrane region" description="Helical" evidence="7">
    <location>
        <begin position="276"/>
        <end position="296"/>
    </location>
</feature>
<keyword evidence="5 7" id="KW-1133">Transmembrane helix</keyword>
<evidence type="ECO:0000259" key="8">
    <source>
        <dbReference type="PROSITE" id="PS50928"/>
    </source>
</evidence>
<dbReference type="CDD" id="cd06261">
    <property type="entry name" value="TM_PBP2"/>
    <property type="match status" value="1"/>
</dbReference>
<dbReference type="InterPro" id="IPR000515">
    <property type="entry name" value="MetI-like"/>
</dbReference>
<dbReference type="Proteomes" id="UP001239626">
    <property type="component" value="Unassembled WGS sequence"/>
</dbReference>
<reference evidence="9 10" key="1">
    <citation type="submission" date="2023-07" db="EMBL/GenBank/DDBJ databases">
        <title>Sorghum-associated microbial communities from plants grown in Nebraska, USA.</title>
        <authorList>
            <person name="Schachtman D."/>
        </authorList>
    </citation>
    <scope>NUCLEOTIDE SEQUENCE [LARGE SCALE GENOMIC DNA]</scope>
    <source>
        <strain evidence="9 10">BE332</strain>
    </source>
</reference>
<dbReference type="PROSITE" id="PS50928">
    <property type="entry name" value="ABC_TM1"/>
    <property type="match status" value="1"/>
</dbReference>
<evidence type="ECO:0000256" key="2">
    <source>
        <dbReference type="ARBA" id="ARBA00022448"/>
    </source>
</evidence>
<dbReference type="PANTHER" id="PTHR43744">
    <property type="entry name" value="ABC TRANSPORTER PERMEASE PROTEIN MG189-RELATED-RELATED"/>
    <property type="match status" value="1"/>
</dbReference>
<dbReference type="Pfam" id="PF00528">
    <property type="entry name" value="BPD_transp_1"/>
    <property type="match status" value="1"/>
</dbReference>
<evidence type="ECO:0000256" key="4">
    <source>
        <dbReference type="ARBA" id="ARBA00022692"/>
    </source>
</evidence>
<keyword evidence="10" id="KW-1185">Reference proteome</keyword>
<protein>
    <submittedName>
        <fullName evidence="9">Multiple sugar transport system permease protein</fullName>
    </submittedName>
</protein>
<organism evidence="9 10">
    <name type="scientific">Cellulomonas humilata</name>
    <dbReference type="NCBI Taxonomy" id="144055"/>
    <lineage>
        <taxon>Bacteria</taxon>
        <taxon>Bacillati</taxon>
        <taxon>Actinomycetota</taxon>
        <taxon>Actinomycetes</taxon>
        <taxon>Micrococcales</taxon>
        <taxon>Cellulomonadaceae</taxon>
        <taxon>Cellulomonas</taxon>
    </lineage>
</organism>
<evidence type="ECO:0000256" key="3">
    <source>
        <dbReference type="ARBA" id="ARBA00022475"/>
    </source>
</evidence>
<evidence type="ECO:0000313" key="9">
    <source>
        <dbReference type="EMBL" id="MDQ0375705.1"/>
    </source>
</evidence>
<keyword evidence="2 7" id="KW-0813">Transport</keyword>
<comment type="caution">
    <text evidence="9">The sequence shown here is derived from an EMBL/GenBank/DDBJ whole genome shotgun (WGS) entry which is preliminary data.</text>
</comment>
<name>A0ABU0EK88_9CELL</name>
<evidence type="ECO:0000256" key="1">
    <source>
        <dbReference type="ARBA" id="ARBA00004651"/>
    </source>
</evidence>
<comment type="similarity">
    <text evidence="7">Belongs to the binding-protein-dependent transport system permease family.</text>
</comment>
<dbReference type="InterPro" id="IPR035906">
    <property type="entry name" value="MetI-like_sf"/>
</dbReference>
<evidence type="ECO:0000313" key="10">
    <source>
        <dbReference type="Proteomes" id="UP001239626"/>
    </source>
</evidence>
<dbReference type="EMBL" id="JAUSVB010000006">
    <property type="protein sequence ID" value="MDQ0375705.1"/>
    <property type="molecule type" value="Genomic_DNA"/>
</dbReference>